<dbReference type="PROSITE" id="PS00107">
    <property type="entry name" value="PROTEIN_KINASE_ATP"/>
    <property type="match status" value="1"/>
</dbReference>
<dbReference type="Gene3D" id="1.10.510.10">
    <property type="entry name" value="Transferase(Phosphotransferase) domain 1"/>
    <property type="match status" value="1"/>
</dbReference>
<keyword evidence="4 7" id="KW-0547">Nucleotide-binding</keyword>
<dbReference type="EC" id="2.7.11.1" evidence="2"/>
<evidence type="ECO:0000256" key="6">
    <source>
        <dbReference type="ARBA" id="ARBA00022840"/>
    </source>
</evidence>
<evidence type="ECO:0000256" key="1">
    <source>
        <dbReference type="ARBA" id="ARBA00010886"/>
    </source>
</evidence>
<comment type="similarity">
    <text evidence="1">Belongs to the protein kinase superfamily. NEK Ser/Thr protein kinase family. NIMA subfamily.</text>
</comment>
<evidence type="ECO:0000256" key="4">
    <source>
        <dbReference type="ARBA" id="ARBA00022741"/>
    </source>
</evidence>
<feature type="domain" description="Protein kinase" evidence="9">
    <location>
        <begin position="116"/>
        <end position="403"/>
    </location>
</feature>
<dbReference type="GO" id="GO:0005524">
    <property type="term" value="F:ATP binding"/>
    <property type="evidence" value="ECO:0007669"/>
    <property type="project" value="UniProtKB-UniRule"/>
</dbReference>
<accession>A0A7S0HRN3</accession>
<dbReference type="AlphaFoldDB" id="A0A7S0HRN3"/>
<feature type="region of interest" description="Disordered" evidence="8">
    <location>
        <begin position="87"/>
        <end position="112"/>
    </location>
</feature>
<organism evidence="10">
    <name type="scientific">Hanusia phi</name>
    <dbReference type="NCBI Taxonomy" id="3032"/>
    <lineage>
        <taxon>Eukaryota</taxon>
        <taxon>Cryptophyceae</taxon>
        <taxon>Pyrenomonadales</taxon>
        <taxon>Geminigeraceae</taxon>
        <taxon>Hanusia</taxon>
    </lineage>
</organism>
<evidence type="ECO:0000256" key="2">
    <source>
        <dbReference type="ARBA" id="ARBA00012513"/>
    </source>
</evidence>
<protein>
    <recommendedName>
        <fullName evidence="2">non-specific serine/threonine protein kinase</fullName>
        <ecNumber evidence="2">2.7.11.1</ecNumber>
    </recommendedName>
</protein>
<sequence length="672" mass="74410">MKGSFVKRSKDSKTVNAGFRSARPLSARELVADQARTERLRPLSARGGDGSSAFCVVGMSKEAEEMKFAVSDLGKKKLVRPTSAYMYRKNDTLERNDPRNGPDGGHHEPGTSLQDYTIIAKLGQGGSANVFLAKFCHDQSSRVLKRIVLGSKSPSPSSERFSAIAKAERDNVMREIKLMSRLQSSHFIHYYTSFMQQQQGKHPSIFIVMEHAEKGSVSSIIADVKSRGLFFDEQIIWKCLLQVGSGLCSLHDMRIIHRDIKPANILVTADDHFKIADLGIAVDTSLANVQGRMRTGRCGTIAYMAPEVSNDSPYDARADVWSLGCLLFELALLSPPFPAGTQIDTITRVENGISLDEIETRAATLHLPHRYSDKLNNHVMWCFAVNPSNRPTSRDLIMTSDCLAKSLELRVALPDSSRRVYLPCDPQNPRSSRPASAPLSRGKQRFPSSSPLLAKFPRLPPAPAPVHIEASSPDNLSEISNISPIRVADGEAARHFKEEEEPDLENFKTEEADHIDKRGSQSGRQNLVQVTEISVHVRNDLNIITHENKVSNVGAESDVPLRMTEKAMIENERRLIQTLKKILEKAEARGKRTTLNALESIYLSQVGIPLTKSLKGISKLDQAESLRTFISKQSQHFILGDDDSVRLRSSVPIRSGESRAAASSRILSSMLK</sequence>
<dbReference type="PROSITE" id="PS50011">
    <property type="entry name" value="PROTEIN_KINASE_DOM"/>
    <property type="match status" value="1"/>
</dbReference>
<evidence type="ECO:0000259" key="9">
    <source>
        <dbReference type="PROSITE" id="PS50011"/>
    </source>
</evidence>
<gene>
    <name evidence="10" type="ORF">HPHI1048_LOCUS17202</name>
</gene>
<keyword evidence="5" id="KW-0418">Kinase</keyword>
<evidence type="ECO:0000256" key="5">
    <source>
        <dbReference type="ARBA" id="ARBA00022777"/>
    </source>
</evidence>
<dbReference type="InterPro" id="IPR011009">
    <property type="entry name" value="Kinase-like_dom_sf"/>
</dbReference>
<dbReference type="EMBL" id="HBEO01025579">
    <property type="protein sequence ID" value="CAD8496524.1"/>
    <property type="molecule type" value="Transcribed_RNA"/>
</dbReference>
<feature type="binding site" evidence="7">
    <location>
        <position position="145"/>
    </location>
    <ligand>
        <name>ATP</name>
        <dbReference type="ChEBI" id="CHEBI:30616"/>
    </ligand>
</feature>
<feature type="region of interest" description="Disordered" evidence="8">
    <location>
        <begin position="422"/>
        <end position="458"/>
    </location>
</feature>
<dbReference type="InterPro" id="IPR017441">
    <property type="entry name" value="Protein_kinase_ATP_BS"/>
</dbReference>
<dbReference type="SMART" id="SM00220">
    <property type="entry name" value="S_TKc"/>
    <property type="match status" value="1"/>
</dbReference>
<dbReference type="InterPro" id="IPR000719">
    <property type="entry name" value="Prot_kinase_dom"/>
</dbReference>
<dbReference type="PANTHER" id="PTHR43671">
    <property type="entry name" value="SERINE/THREONINE-PROTEIN KINASE NEK"/>
    <property type="match status" value="1"/>
</dbReference>
<dbReference type="Pfam" id="PF00069">
    <property type="entry name" value="Pkinase"/>
    <property type="match status" value="1"/>
</dbReference>
<reference evidence="10" key="1">
    <citation type="submission" date="2021-01" db="EMBL/GenBank/DDBJ databases">
        <authorList>
            <person name="Corre E."/>
            <person name="Pelletier E."/>
            <person name="Niang G."/>
            <person name="Scheremetjew M."/>
            <person name="Finn R."/>
            <person name="Kale V."/>
            <person name="Holt S."/>
            <person name="Cochrane G."/>
            <person name="Meng A."/>
            <person name="Brown T."/>
            <person name="Cohen L."/>
        </authorList>
    </citation>
    <scope>NUCLEOTIDE SEQUENCE</scope>
    <source>
        <strain evidence="10">CCMP325</strain>
    </source>
</reference>
<evidence type="ECO:0000256" key="7">
    <source>
        <dbReference type="PROSITE-ProRule" id="PRU10141"/>
    </source>
</evidence>
<keyword evidence="3" id="KW-0808">Transferase</keyword>
<proteinExistence type="inferred from homology"/>
<feature type="compositionally biased region" description="Low complexity" evidence="8">
    <location>
        <begin position="429"/>
        <end position="441"/>
    </location>
</feature>
<evidence type="ECO:0000313" key="10">
    <source>
        <dbReference type="EMBL" id="CAD8496524.1"/>
    </source>
</evidence>
<feature type="region of interest" description="Disordered" evidence="8">
    <location>
        <begin position="1"/>
        <end position="20"/>
    </location>
</feature>
<feature type="compositionally biased region" description="Basic and acidic residues" evidence="8">
    <location>
        <begin position="88"/>
        <end position="109"/>
    </location>
</feature>
<dbReference type="InterPro" id="IPR050660">
    <property type="entry name" value="NEK_Ser/Thr_kinase"/>
</dbReference>
<dbReference type="PANTHER" id="PTHR43671:SF13">
    <property type="entry name" value="SERINE_THREONINE-PROTEIN KINASE NEK2"/>
    <property type="match status" value="1"/>
</dbReference>
<name>A0A7S0HRN3_9CRYP</name>
<dbReference type="PROSITE" id="PS00108">
    <property type="entry name" value="PROTEIN_KINASE_ST"/>
    <property type="match status" value="1"/>
</dbReference>
<dbReference type="GO" id="GO:0004674">
    <property type="term" value="F:protein serine/threonine kinase activity"/>
    <property type="evidence" value="ECO:0007669"/>
    <property type="project" value="UniProtKB-EC"/>
</dbReference>
<dbReference type="SUPFAM" id="SSF56112">
    <property type="entry name" value="Protein kinase-like (PK-like)"/>
    <property type="match status" value="1"/>
</dbReference>
<evidence type="ECO:0000256" key="3">
    <source>
        <dbReference type="ARBA" id="ARBA00022679"/>
    </source>
</evidence>
<evidence type="ECO:0000256" key="8">
    <source>
        <dbReference type="SAM" id="MobiDB-lite"/>
    </source>
</evidence>
<keyword evidence="6 7" id="KW-0067">ATP-binding</keyword>
<dbReference type="InterPro" id="IPR008271">
    <property type="entry name" value="Ser/Thr_kinase_AS"/>
</dbReference>